<comment type="caution">
    <text evidence="2">The sequence shown here is derived from an EMBL/GenBank/DDBJ whole genome shotgun (WGS) entry which is preliminary data.</text>
</comment>
<sequence length="312" mass="36099">MDRSQISLFLERAFVRLEVWFQWFNTAQSGNHMSSYYWHGRDNRTVRELNPKTLSSGLDDYPRASHPIGEEHHLDLAFWMFLAVDCMCSIEELLDKETKPEKVQLKWKEVETVHGHASRQLVREVLERPELRLVPHIGKDHSAWITDSGKAARNHFKSQPLMDYVLSPKLENGPYQHRAKAIYEELRINLIRNIVQNYQQTGFLWEQYDLIKGKGKGTHQFTGWTSLVVLIMAEAYAKFRINSMEIMTYTPLATISSLLMSFNAKLIISQSASSAVDGTAAYFDNGHRQRDHLPNHLFSFSLSLWIDGLIFG</sequence>
<dbReference type="PANTHER" id="PTHR10412">
    <property type="entry name" value="MANNOSYL-OLIGOSACCHARIDE GLUCOSIDASE"/>
    <property type="match status" value="1"/>
</dbReference>
<dbReference type="InterPro" id="IPR004888">
    <property type="entry name" value="Glycoside_hydrolase_63"/>
</dbReference>
<dbReference type="Pfam" id="PF03200">
    <property type="entry name" value="Glyco_hydro_63"/>
    <property type="match status" value="2"/>
</dbReference>
<gene>
    <name evidence="2" type="ORF">LLUT_LOCUS7433</name>
</gene>
<accession>A0AAV1WAX8</accession>
<dbReference type="PANTHER" id="PTHR10412:SF20">
    <property type="entry name" value="MANNOSYL-OLIGOSACCHARIDE GLUCOSIDASE GCS1"/>
    <property type="match status" value="1"/>
</dbReference>
<dbReference type="InterPro" id="IPR012341">
    <property type="entry name" value="6hp_glycosidase-like_sf"/>
</dbReference>
<dbReference type="Proteomes" id="UP001497480">
    <property type="component" value="Unassembled WGS sequence"/>
</dbReference>
<keyword evidence="3" id="KW-1185">Reference proteome</keyword>
<dbReference type="Gene3D" id="1.50.10.10">
    <property type="match status" value="2"/>
</dbReference>
<dbReference type="EMBL" id="CAXHTB010000005">
    <property type="protein sequence ID" value="CAL0306373.1"/>
    <property type="molecule type" value="Genomic_DNA"/>
</dbReference>
<dbReference type="AlphaFoldDB" id="A0AAV1WAX8"/>
<dbReference type="GO" id="GO:0006487">
    <property type="term" value="P:protein N-linked glycosylation"/>
    <property type="evidence" value="ECO:0007669"/>
    <property type="project" value="TreeGrafter"/>
</dbReference>
<proteinExistence type="predicted"/>
<evidence type="ECO:0000259" key="1">
    <source>
        <dbReference type="Pfam" id="PF03200"/>
    </source>
</evidence>
<evidence type="ECO:0000313" key="2">
    <source>
        <dbReference type="EMBL" id="CAL0306373.1"/>
    </source>
</evidence>
<organism evidence="2 3">
    <name type="scientific">Lupinus luteus</name>
    <name type="common">European yellow lupine</name>
    <dbReference type="NCBI Taxonomy" id="3873"/>
    <lineage>
        <taxon>Eukaryota</taxon>
        <taxon>Viridiplantae</taxon>
        <taxon>Streptophyta</taxon>
        <taxon>Embryophyta</taxon>
        <taxon>Tracheophyta</taxon>
        <taxon>Spermatophyta</taxon>
        <taxon>Magnoliopsida</taxon>
        <taxon>eudicotyledons</taxon>
        <taxon>Gunneridae</taxon>
        <taxon>Pentapetalae</taxon>
        <taxon>rosids</taxon>
        <taxon>fabids</taxon>
        <taxon>Fabales</taxon>
        <taxon>Fabaceae</taxon>
        <taxon>Papilionoideae</taxon>
        <taxon>50 kb inversion clade</taxon>
        <taxon>genistoids sensu lato</taxon>
        <taxon>core genistoids</taxon>
        <taxon>Genisteae</taxon>
        <taxon>Lupinus</taxon>
    </lineage>
</organism>
<dbReference type="InterPro" id="IPR008928">
    <property type="entry name" value="6-hairpin_glycosidase_sf"/>
</dbReference>
<feature type="domain" description="Glycosyl hydrolase family 63 C-terminal" evidence="1">
    <location>
        <begin position="4"/>
        <end position="110"/>
    </location>
</feature>
<dbReference type="SUPFAM" id="SSF48208">
    <property type="entry name" value="Six-hairpin glycosidases"/>
    <property type="match status" value="2"/>
</dbReference>
<dbReference type="GO" id="GO:0009311">
    <property type="term" value="P:oligosaccharide metabolic process"/>
    <property type="evidence" value="ECO:0007669"/>
    <property type="project" value="InterPro"/>
</dbReference>
<reference evidence="2 3" key="1">
    <citation type="submission" date="2024-03" db="EMBL/GenBank/DDBJ databases">
        <authorList>
            <person name="Martinez-Hernandez J."/>
        </authorList>
    </citation>
    <scope>NUCLEOTIDE SEQUENCE [LARGE SCALE GENOMIC DNA]</scope>
</reference>
<name>A0AAV1WAX8_LUPLU</name>
<protein>
    <recommendedName>
        <fullName evidence="1">Glycosyl hydrolase family 63 C-terminal domain-containing protein</fullName>
    </recommendedName>
</protein>
<evidence type="ECO:0000313" key="3">
    <source>
        <dbReference type="Proteomes" id="UP001497480"/>
    </source>
</evidence>
<feature type="domain" description="Glycosyl hydrolase family 63 C-terminal" evidence="1">
    <location>
        <begin position="171"/>
        <end position="234"/>
    </location>
</feature>
<dbReference type="GO" id="GO:0005789">
    <property type="term" value="C:endoplasmic reticulum membrane"/>
    <property type="evidence" value="ECO:0007669"/>
    <property type="project" value="TreeGrafter"/>
</dbReference>
<dbReference type="GO" id="GO:0004573">
    <property type="term" value="F:Glc3Man9GlcNAc2 oligosaccharide glucosidase activity"/>
    <property type="evidence" value="ECO:0007669"/>
    <property type="project" value="InterPro"/>
</dbReference>
<dbReference type="InterPro" id="IPR031335">
    <property type="entry name" value="Glyco_hydro_63_C"/>
</dbReference>